<dbReference type="GO" id="GO:0004857">
    <property type="term" value="F:enzyme inhibitor activity"/>
    <property type="evidence" value="ECO:0007669"/>
    <property type="project" value="InterPro"/>
</dbReference>
<feature type="chain" id="PRO_5021242861" description="Pectinesterase inhibitor domain-containing protein" evidence="4">
    <location>
        <begin position="29"/>
        <end position="298"/>
    </location>
</feature>
<feature type="domain" description="Pectinesterase inhibitor" evidence="5">
    <location>
        <begin position="26"/>
        <end position="168"/>
    </location>
</feature>
<evidence type="ECO:0000313" key="7">
    <source>
        <dbReference type="Proteomes" id="UP000316621"/>
    </source>
</evidence>
<evidence type="ECO:0000256" key="1">
    <source>
        <dbReference type="ARBA" id="ARBA00022729"/>
    </source>
</evidence>
<dbReference type="FunFam" id="1.20.140.40:FF:000002">
    <property type="entry name" value="Putative invertase inhibitor"/>
    <property type="match status" value="2"/>
</dbReference>
<dbReference type="PANTHER" id="PTHR35357:SF8">
    <property type="entry name" value="OS01G0111000 PROTEIN"/>
    <property type="match status" value="1"/>
</dbReference>
<evidence type="ECO:0000256" key="4">
    <source>
        <dbReference type="SAM" id="SignalP"/>
    </source>
</evidence>
<feature type="signal peptide" evidence="4">
    <location>
        <begin position="1"/>
        <end position="28"/>
    </location>
</feature>
<reference evidence="6 7" key="1">
    <citation type="journal article" date="2018" name="Science">
        <title>The opium poppy genome and morphinan production.</title>
        <authorList>
            <person name="Guo L."/>
            <person name="Winzer T."/>
            <person name="Yang X."/>
            <person name="Li Y."/>
            <person name="Ning Z."/>
            <person name="He Z."/>
            <person name="Teodor R."/>
            <person name="Lu Y."/>
            <person name="Bowser T.A."/>
            <person name="Graham I.A."/>
            <person name="Ye K."/>
        </authorList>
    </citation>
    <scope>NUCLEOTIDE SEQUENCE [LARGE SCALE GENOMIC DNA]</scope>
    <source>
        <strain evidence="7">cv. HN1</strain>
        <tissue evidence="6">Leaves</tissue>
    </source>
</reference>
<accession>A0A4Y7KI58</accession>
<dbReference type="GO" id="GO:0005576">
    <property type="term" value="C:extracellular region"/>
    <property type="evidence" value="ECO:0007669"/>
    <property type="project" value="UniProtKB-ARBA"/>
</dbReference>
<sequence length="298" mass="32561">MSHLFPFPFSTIFIVFLVLNSFHDGVNGDLVSDVCKKASKTDPKKHHFCVTSLSANPASKHARDLSDLGLISMRTCLRKATSIHSYIAKNLKQGKENPTEKQWFQRCLELYSSAIDGVQKAIESFKIKDYSSANIEITTAKDSSVTCEDLFKENFGPDLTSPLAKQDANPASKNAHDLLRLGLISMKTCLQKATSIHSYIAKMLKGGKGEPAAKPCLEDCLNSYTDAIRSVQKAAASFKIKDYNSANIQMSAAMDASTSCEDGFKEVVVGQDLTSPLAKQDGDFFQLAGISLAITRMV</sequence>
<name>A0A4Y7KI58_PAPSO</name>
<dbReference type="InterPro" id="IPR035513">
    <property type="entry name" value="Invertase/methylesterase_inhib"/>
</dbReference>
<protein>
    <recommendedName>
        <fullName evidence="5">Pectinesterase inhibitor domain-containing protein</fullName>
    </recommendedName>
</protein>
<dbReference type="SMART" id="SM00856">
    <property type="entry name" value="PMEI"/>
    <property type="match status" value="2"/>
</dbReference>
<dbReference type="Proteomes" id="UP000316621">
    <property type="component" value="Chromosome 8"/>
</dbReference>
<dbReference type="SUPFAM" id="SSF101148">
    <property type="entry name" value="Plant invertase/pectin methylesterase inhibitor"/>
    <property type="match status" value="2"/>
</dbReference>
<dbReference type="Gramene" id="RZC72556">
    <property type="protein sequence ID" value="RZC72556"/>
    <property type="gene ID" value="C5167_048036"/>
</dbReference>
<keyword evidence="1 4" id="KW-0732">Signal</keyword>
<feature type="domain" description="Pectinesterase inhibitor" evidence="5">
    <location>
        <begin position="170"/>
        <end position="294"/>
    </location>
</feature>
<evidence type="ECO:0000259" key="5">
    <source>
        <dbReference type="SMART" id="SM00856"/>
    </source>
</evidence>
<keyword evidence="7" id="KW-1185">Reference proteome</keyword>
<evidence type="ECO:0000256" key="3">
    <source>
        <dbReference type="ARBA" id="ARBA00038471"/>
    </source>
</evidence>
<dbReference type="PANTHER" id="PTHR35357">
    <property type="entry name" value="OS02G0537100 PROTEIN"/>
    <property type="match status" value="1"/>
</dbReference>
<dbReference type="NCBIfam" id="TIGR01614">
    <property type="entry name" value="PME_inhib"/>
    <property type="match status" value="2"/>
</dbReference>
<dbReference type="InterPro" id="IPR034088">
    <property type="entry name" value="Pla_a_1-like"/>
</dbReference>
<dbReference type="AlphaFoldDB" id="A0A4Y7KI58"/>
<keyword evidence="2" id="KW-1015">Disulfide bond</keyword>
<organism evidence="6 7">
    <name type="scientific">Papaver somniferum</name>
    <name type="common">Opium poppy</name>
    <dbReference type="NCBI Taxonomy" id="3469"/>
    <lineage>
        <taxon>Eukaryota</taxon>
        <taxon>Viridiplantae</taxon>
        <taxon>Streptophyta</taxon>
        <taxon>Embryophyta</taxon>
        <taxon>Tracheophyta</taxon>
        <taxon>Spermatophyta</taxon>
        <taxon>Magnoliopsida</taxon>
        <taxon>Ranunculales</taxon>
        <taxon>Papaveraceae</taxon>
        <taxon>Papaveroideae</taxon>
        <taxon>Papaver</taxon>
    </lineage>
</organism>
<dbReference type="Gene3D" id="1.20.140.40">
    <property type="entry name" value="Invertase/pectin methylesterase inhibitor family protein"/>
    <property type="match status" value="2"/>
</dbReference>
<comment type="similarity">
    <text evidence="3">Belongs to the PMEI family.</text>
</comment>
<dbReference type="Pfam" id="PF04043">
    <property type="entry name" value="PMEI"/>
    <property type="match status" value="2"/>
</dbReference>
<dbReference type="InterPro" id="IPR006501">
    <property type="entry name" value="Pectinesterase_inhib_dom"/>
</dbReference>
<dbReference type="EMBL" id="CM010722">
    <property type="protein sequence ID" value="RZC72556.1"/>
    <property type="molecule type" value="Genomic_DNA"/>
</dbReference>
<dbReference type="CDD" id="cd15795">
    <property type="entry name" value="PMEI-Pla_a_1_like"/>
    <property type="match status" value="2"/>
</dbReference>
<evidence type="ECO:0000256" key="2">
    <source>
        <dbReference type="ARBA" id="ARBA00023157"/>
    </source>
</evidence>
<gene>
    <name evidence="6" type="ORF">C5167_048036</name>
</gene>
<evidence type="ECO:0000313" key="6">
    <source>
        <dbReference type="EMBL" id="RZC72556.1"/>
    </source>
</evidence>
<proteinExistence type="inferred from homology"/>
<dbReference type="OMA" id="PLAFINM"/>